<dbReference type="PROSITE" id="PS00478">
    <property type="entry name" value="LIM_DOMAIN_1"/>
    <property type="match status" value="1"/>
</dbReference>
<evidence type="ECO:0000256" key="12">
    <source>
        <dbReference type="ARBA" id="ARBA00023033"/>
    </source>
</evidence>
<evidence type="ECO:0000313" key="24">
    <source>
        <dbReference type="Proteomes" id="UP000051574"/>
    </source>
</evidence>
<accession>A0A0T6BGP5</accession>
<feature type="compositionally biased region" description="Polar residues" evidence="18">
    <location>
        <begin position="2093"/>
        <end position="2110"/>
    </location>
</feature>
<feature type="region of interest" description="Disordered" evidence="18">
    <location>
        <begin position="1630"/>
        <end position="1665"/>
    </location>
</feature>
<dbReference type="FunFam" id="3.50.50.60:FF:000004">
    <property type="entry name" value="protein-methionine sulfoxide oxidase MICAL2 isoform X1"/>
    <property type="match status" value="1"/>
</dbReference>
<reference evidence="23 24" key="1">
    <citation type="submission" date="2015-09" db="EMBL/GenBank/DDBJ databases">
        <title>Draft genome of the scarab beetle Oryctes borbonicus.</title>
        <authorList>
            <person name="Meyer J.M."/>
            <person name="Markov G.V."/>
            <person name="Baskaran P."/>
            <person name="Herrmann M."/>
            <person name="Sommer R.J."/>
            <person name="Roedelsperger C."/>
        </authorList>
    </citation>
    <scope>NUCLEOTIDE SEQUENCE [LARGE SCALE GENOMIC DNA]</scope>
    <source>
        <strain evidence="23">OB123</strain>
        <tissue evidence="23">Whole animal</tissue>
    </source>
</reference>
<dbReference type="InterPro" id="IPR002938">
    <property type="entry name" value="FAD-bd"/>
</dbReference>
<feature type="domain" description="BMERB" evidence="22">
    <location>
        <begin position="2439"/>
        <end position="2591"/>
    </location>
</feature>
<feature type="compositionally biased region" description="Basic and acidic residues" evidence="18">
    <location>
        <begin position="1213"/>
        <end position="1228"/>
    </location>
</feature>
<dbReference type="Pfam" id="PF12130">
    <property type="entry name" value="bMERB_dom"/>
    <property type="match status" value="1"/>
</dbReference>
<dbReference type="GO" id="GO:0071949">
    <property type="term" value="F:FAD binding"/>
    <property type="evidence" value="ECO:0007669"/>
    <property type="project" value="InterPro"/>
</dbReference>
<dbReference type="Gene3D" id="3.50.50.60">
    <property type="entry name" value="FAD/NAD(P)-binding domain"/>
    <property type="match status" value="1"/>
</dbReference>
<dbReference type="SMART" id="SM00132">
    <property type="entry name" value="LIM"/>
    <property type="match status" value="1"/>
</dbReference>
<evidence type="ECO:0000256" key="18">
    <source>
        <dbReference type="SAM" id="MobiDB-lite"/>
    </source>
</evidence>
<dbReference type="InterPro" id="IPR036188">
    <property type="entry name" value="FAD/NAD-bd_sf"/>
</dbReference>
<dbReference type="PROSITE" id="PS50021">
    <property type="entry name" value="CH"/>
    <property type="match status" value="1"/>
</dbReference>
<feature type="compositionally biased region" description="Basic residues" evidence="18">
    <location>
        <begin position="2429"/>
        <end position="2447"/>
    </location>
</feature>
<dbReference type="OrthoDB" id="20799at2759"/>
<evidence type="ECO:0000256" key="7">
    <source>
        <dbReference type="ARBA" id="ARBA00022723"/>
    </source>
</evidence>
<feature type="compositionally biased region" description="Basic and acidic residues" evidence="18">
    <location>
        <begin position="1263"/>
        <end position="1276"/>
    </location>
</feature>
<dbReference type="SUPFAM" id="SSF51905">
    <property type="entry name" value="FAD/NAD(P)-binding domain"/>
    <property type="match status" value="1"/>
</dbReference>
<keyword evidence="10" id="KW-0521">NADP</keyword>
<dbReference type="InterPro" id="IPR036872">
    <property type="entry name" value="CH_dom_sf"/>
</dbReference>
<sequence>MHRNAHNHSHNHSQDSQPRGRPVVPEESAKASDCFEQFLTASTLKTILGCYRNICEHLHLKPNALPLFYPKLKTHITSWKAKPLWKKFDTRANQKCYGRGKACPQTRVLIIGGGPCGLRTAIEAQLLGAKVVVVEKRDRMSRNNVLHLWPFVIDDLRALGAKKFFGKFCAGSIDHISIRQLQCILLKVALLLGVEVHTEVRFERILEPNPNEKTGWRAEFKPAEHPVSQFEFDVIIGADGKRNTLQGFKRKEFRGKLAIAITANFINKRTEAEARVEEISGVAFIFNQKFFKDLYAETGIDLENIVYYKDDTHYFVMTAKKQSLIDKGVIKEDLSDTAKLLAPDNVDREELMNYAREAAEFSTNYQMPDLEFAVNHYGHPDVAMFDFTSMYAAENASRVIERHNYKLLSILVGDSLLEPFWPTGSGCARGFLSSMDGAWAIRSWGSDTMTPLEVIAERESIYRLLAQTTPENLNKDYKSYTIEPWTRYPNLNKNVLLAHQVISLYDTDDLKSIELNPRSTPAIVEVPKKRRRESHVDPDTLLSWIKEQIREHEDLEVTNLTTSFRDGRVLCAIISHYRPDLLDYSAINAHDIARNNQVAFDLLEKELGIPPFLSGEEMADNESPDFLTMLGYLTKVYDTFRCEIPHIKYPKYDMPEVKRNENVFKIRTNVDRTDIFAAPAAPPARPSSRHKRHVDTSFLNKPSAGLSQDRKARKRRTLEKVGASVEDRQKRLEEIASNRSDRHSKRRQQRKMQTEQFLKSMQMLQSNCKPDHSEPFEDYSIYLYRQTAPNFEDRVKNLEKQFIYVPDKDTRAAPTQLKRETDEDFAARIKDLEEKWKEPVSVEKKPKDLLRAIGKIETSDWNIKEIEKKIIENKLGKSVNKDKEKVPKWSREQFLARQNKMERKHLDRQDSAEVKFAEIDKNIKQLEQKLKEGSVRNLNQHKVASITEKLVGKTGEPTTTPQPQPPPPPLPKQVQKSNSRTVIAINQGSEFCHFCSKRVYLVERLTAEGKIFHTGCFRCQYCNTSLRLGTYMFDREGLYGHRFYCAQHFGMPGEISRPEKKPMQVQEDGPQKKLVTNVFGVDLLDRVQTPERIEFSNLSTGHVSSDHDESPSPIDEDEWTDRNNINSVIDSDSSDDSSSASDTDTDDEAYEEALEEPITKEGTLRWAERYKKRYSHKDDDSNSDGYSSSDHFSYYENSSGDDDSDTATEGEEEIRARELRKQEVRVEPPIDAGTDTEVASCDTTSESSSEIQNSATEISTDSEFAHDDPTPTREMPKKIFDGFVTKTRGVGGSAYHHHHHQSQPKKVQVKSSMLQQPMNGRTPASATRDIELKFTPLVTAIPLIRKPAPSSLLFSRSNEGYALNRTQSTGGIATKVSLELKKKYLLGEMNPGGGIQKSGSASTLDSKFKSFHTNITDCQKMLKPASEISASMQAFCSKLSERTSPLSPTFGLITKEKSSPNLNLSSELLHKAGSPKMEITKCMSASSIPEIIETNVVNETEGRPRSPLHEKQIIVPVIDWFKMKQKRESDYVDSLSSDSDSDEVVVKRPHIITNIPRLEITDDSGAIVKDAEEIAFDSLNESINYHNRISINDVPKSISSERKTLNQPKILPDLENDSVLPDYHSALHTYPKITEESKANEPDSKSLKDSSGRSTPSLNDDIGTTALTETELDDFEDVEYELISDIRALNSSNEQIKNKADNLKTVGVARITDFGRDSKVNEANKSIKSTSGITECVNILSLNIDNIEFMDTGTEEASSDDNHVLKNNGYFQFHNEDDFGEDSLSPALNIIETVNPAIETFNSNAEHTASSQKLVEEDRMDSSACDLKLVNENMLDKAKLVCDNEDDSILIVETGTTTEENTCSDSTVKNITEKITKINGDQTNVPIPVVEEPPQIQSEAFEKEEDEKSQQNGHHREDFTEFEEHCQRLQSKFEFSNVKDSLDIRRTRRRSKPDISKPDLIQEEKDKAVVNENINQSSTKLSKKEEIEKERSMNQKLVQEMVMNKMRAQNKSLQRKKRVRNSFSPIRPFELSKSATTDLSRQNKDLSQLTTATTPDVLLSIITSPLQKSQSTILSDISPLKEKSPPTDEPKSESATYNLPDVSKTSTEILFQTPRKPPRKENVEARKTAEKFKESARARCRLLSDEELGLSPEDKLIKLRQKVALRKNRDSGDFDVRILDSIESLVINTDRRNSLHYSNDTLKRNTSFRRSKSGDATSMTTPNTELVAKLSIKVDSNQRSQPMRTKSVSEINRFSHTSTIDLNIDNNNVNMCKSDPNLVMPNKKHHTKKPKDRERRKSITKMIAELFTKKKDSTNSALTPSKSFLSRISPKIKNKSKSWLDLDLGKIEKIEDATLKRNSISEINLRRDSDGNVSPPPIPPLPVNYVRRHSLKDESSDAENELKHDLGSCDTLDQSDAQMASVSNCPSKKLNRSARKTARRAQLKRHRTAQEIQRKLEETEVKTRELELRGVQVEKALRGESNGSFADDSKEESDLLKEWFDLMRDRTELRRYEKELMVRAQELELEDRHARLQHELRERLENDEPKTKEEMEIERDIIKEMMEIVAKRDSLINLLEEDRLRCFKRRRSSAPSEFSNPTPAIFSDEESLHDCSFPFIALIMLLIAFMVSVFVADFVLMNLHV</sequence>
<dbReference type="Pfam" id="PF00307">
    <property type="entry name" value="CH"/>
    <property type="match status" value="1"/>
</dbReference>
<dbReference type="GO" id="GO:0005737">
    <property type="term" value="C:cytoplasm"/>
    <property type="evidence" value="ECO:0007669"/>
    <property type="project" value="UniProtKB-SubCell"/>
</dbReference>
<evidence type="ECO:0000256" key="10">
    <source>
        <dbReference type="ARBA" id="ARBA00022857"/>
    </source>
</evidence>
<evidence type="ECO:0000256" key="15">
    <source>
        <dbReference type="ARBA" id="ARBA00049522"/>
    </source>
</evidence>
<feature type="region of interest" description="Disordered" evidence="18">
    <location>
        <begin position="1095"/>
        <end position="1161"/>
    </location>
</feature>
<dbReference type="InterPro" id="IPR057494">
    <property type="entry name" value="Rossman_Mical"/>
</dbReference>
<dbReference type="InterPro" id="IPR022735">
    <property type="entry name" value="bMERB_dom"/>
</dbReference>
<dbReference type="GO" id="GO:0046872">
    <property type="term" value="F:metal ion binding"/>
    <property type="evidence" value="ECO:0007669"/>
    <property type="project" value="UniProtKB-KW"/>
</dbReference>
<dbReference type="SUPFAM" id="SSF57716">
    <property type="entry name" value="Glucocorticoid receptor-like (DNA-binding domain)"/>
    <property type="match status" value="1"/>
</dbReference>
<evidence type="ECO:0000313" key="23">
    <source>
        <dbReference type="EMBL" id="KRT86414.1"/>
    </source>
</evidence>
<feature type="compositionally biased region" description="Basic and acidic residues" evidence="18">
    <location>
        <begin position="725"/>
        <end position="741"/>
    </location>
</feature>
<comment type="caution">
    <text evidence="23">The sequence shown here is derived from an EMBL/GenBank/DDBJ whole genome shotgun (WGS) entry which is preliminary data.</text>
</comment>
<feature type="coiled-coil region" evidence="17">
    <location>
        <begin position="909"/>
        <end position="936"/>
    </location>
</feature>
<dbReference type="Gene3D" id="2.10.110.10">
    <property type="entry name" value="Cysteine Rich Protein"/>
    <property type="match status" value="1"/>
</dbReference>
<comment type="cofactor">
    <cofactor evidence="1">
        <name>FAD</name>
        <dbReference type="ChEBI" id="CHEBI:57692"/>
    </cofactor>
</comment>
<feature type="compositionally biased region" description="Acidic residues" evidence="18">
    <location>
        <begin position="1143"/>
        <end position="1155"/>
    </location>
</feature>
<evidence type="ECO:0000256" key="14">
    <source>
        <dbReference type="ARBA" id="ARBA00023203"/>
    </source>
</evidence>
<dbReference type="GO" id="GO:0003779">
    <property type="term" value="F:actin binding"/>
    <property type="evidence" value="ECO:0007669"/>
    <property type="project" value="UniProtKB-KW"/>
</dbReference>
<keyword evidence="11" id="KW-0560">Oxidoreductase</keyword>
<keyword evidence="6" id="KW-0285">Flavoprotein</keyword>
<feature type="region of interest" description="Disordered" evidence="18">
    <location>
        <begin position="1945"/>
        <end position="1964"/>
    </location>
</feature>
<dbReference type="PANTHER" id="PTHR23167">
    <property type="entry name" value="CALPONIN HOMOLOGY DOMAIN-CONTAINING PROTEIN DDB_G0272472-RELATED"/>
    <property type="match status" value="1"/>
</dbReference>
<keyword evidence="9 16" id="KW-0862">Zinc</keyword>
<feature type="transmembrane region" description="Helical" evidence="19">
    <location>
        <begin position="2613"/>
        <end position="2636"/>
    </location>
</feature>
<evidence type="ECO:0000259" key="20">
    <source>
        <dbReference type="PROSITE" id="PS50021"/>
    </source>
</evidence>
<evidence type="ECO:0000256" key="1">
    <source>
        <dbReference type="ARBA" id="ARBA00001974"/>
    </source>
</evidence>
<keyword evidence="12" id="KW-0503">Monooxygenase</keyword>
<organism evidence="23 24">
    <name type="scientific">Oryctes borbonicus</name>
    <dbReference type="NCBI Taxonomy" id="1629725"/>
    <lineage>
        <taxon>Eukaryota</taxon>
        <taxon>Metazoa</taxon>
        <taxon>Ecdysozoa</taxon>
        <taxon>Arthropoda</taxon>
        <taxon>Hexapoda</taxon>
        <taxon>Insecta</taxon>
        <taxon>Pterygota</taxon>
        <taxon>Neoptera</taxon>
        <taxon>Endopterygota</taxon>
        <taxon>Coleoptera</taxon>
        <taxon>Polyphaga</taxon>
        <taxon>Scarabaeiformia</taxon>
        <taxon>Scarabaeidae</taxon>
        <taxon>Dynastinae</taxon>
        <taxon>Oryctes</taxon>
    </lineage>
</organism>
<proteinExistence type="inferred from homology"/>
<feature type="region of interest" description="Disordered" evidence="18">
    <location>
        <begin position="1"/>
        <end position="26"/>
    </location>
</feature>
<keyword evidence="19" id="KW-0472">Membrane</keyword>
<dbReference type="PROSITE" id="PS50023">
    <property type="entry name" value="LIM_DOMAIN_2"/>
    <property type="match status" value="1"/>
</dbReference>
<dbReference type="SMART" id="SM00033">
    <property type="entry name" value="CH"/>
    <property type="match status" value="1"/>
</dbReference>
<evidence type="ECO:0000256" key="6">
    <source>
        <dbReference type="ARBA" id="ARBA00022630"/>
    </source>
</evidence>
<feature type="domain" description="Calponin-homology (CH)" evidence="20">
    <location>
        <begin position="535"/>
        <end position="641"/>
    </location>
</feature>
<dbReference type="EC" id="1.14.13.225" evidence="4"/>
<keyword evidence="14" id="KW-0009">Actin-binding</keyword>
<dbReference type="Proteomes" id="UP000051574">
    <property type="component" value="Unassembled WGS sequence"/>
</dbReference>
<evidence type="ECO:0000256" key="19">
    <source>
        <dbReference type="SAM" id="Phobius"/>
    </source>
</evidence>
<dbReference type="CDD" id="cd09439">
    <property type="entry name" value="LIM_Mical"/>
    <property type="match status" value="1"/>
</dbReference>
<dbReference type="Pfam" id="PF00412">
    <property type="entry name" value="LIM"/>
    <property type="match status" value="1"/>
</dbReference>
<feature type="compositionally biased region" description="Basic and acidic residues" evidence="18">
    <location>
        <begin position="1952"/>
        <end position="1964"/>
    </location>
</feature>
<dbReference type="GO" id="GO:0120501">
    <property type="term" value="F:F-actin monooxygenase activity"/>
    <property type="evidence" value="ECO:0007669"/>
    <property type="project" value="UniProtKB-EC"/>
</dbReference>
<evidence type="ECO:0000256" key="16">
    <source>
        <dbReference type="PROSITE-ProRule" id="PRU00125"/>
    </source>
</evidence>
<keyword evidence="13 16" id="KW-0440">LIM domain</keyword>
<keyword evidence="24" id="KW-1185">Reference proteome</keyword>
<dbReference type="InterPro" id="IPR050540">
    <property type="entry name" value="F-actin_Monoox_Mical"/>
</dbReference>
<keyword evidence="19" id="KW-1133">Transmembrane helix</keyword>
<evidence type="ECO:0000256" key="13">
    <source>
        <dbReference type="ARBA" id="ARBA00023038"/>
    </source>
</evidence>
<protein>
    <recommendedName>
        <fullName evidence="4">F-actin monooxygenase</fullName>
        <ecNumber evidence="4">1.14.13.225</ecNumber>
    </recommendedName>
</protein>
<feature type="compositionally biased region" description="Basic and acidic residues" evidence="18">
    <location>
        <begin position="2079"/>
        <end position="2092"/>
    </location>
</feature>
<keyword evidence="5" id="KW-0963">Cytoplasm</keyword>
<evidence type="ECO:0000256" key="2">
    <source>
        <dbReference type="ARBA" id="ARBA00004496"/>
    </source>
</evidence>
<comment type="similarity">
    <text evidence="3">Belongs to the Mical family.</text>
</comment>
<feature type="compositionally biased region" description="Pro residues" evidence="18">
    <location>
        <begin position="960"/>
        <end position="971"/>
    </location>
</feature>
<evidence type="ECO:0000256" key="9">
    <source>
        <dbReference type="ARBA" id="ARBA00022833"/>
    </source>
</evidence>
<dbReference type="PANTHER" id="PTHR23167:SF54">
    <property type="entry name" value="[F-ACTIN]-MONOOXYGENASE MICAL"/>
    <property type="match status" value="1"/>
</dbReference>
<feature type="compositionally biased region" description="Polar residues" evidence="18">
    <location>
        <begin position="1241"/>
        <end position="1262"/>
    </location>
</feature>
<feature type="region of interest" description="Disordered" evidence="18">
    <location>
        <begin position="2274"/>
        <end position="2295"/>
    </location>
</feature>
<evidence type="ECO:0000256" key="3">
    <source>
        <dbReference type="ARBA" id="ARBA00008223"/>
    </source>
</evidence>
<dbReference type="InterPro" id="IPR001781">
    <property type="entry name" value="Znf_LIM"/>
</dbReference>
<feature type="region of interest" description="Disordered" evidence="18">
    <location>
        <begin position="2072"/>
        <end position="2127"/>
    </location>
</feature>
<evidence type="ECO:0000256" key="17">
    <source>
        <dbReference type="SAM" id="Coils"/>
    </source>
</evidence>
<comment type="subcellular location">
    <subcellularLocation>
        <location evidence="2">Cytoplasm</location>
    </subcellularLocation>
</comment>
<feature type="compositionally biased region" description="Low complexity" evidence="18">
    <location>
        <begin position="1183"/>
        <end position="1195"/>
    </location>
</feature>
<evidence type="ECO:0000256" key="4">
    <source>
        <dbReference type="ARBA" id="ARBA00012709"/>
    </source>
</evidence>
<comment type="catalytic activity">
    <reaction evidence="15">
        <text>L-methionyl-[F-actin] + NADPH + O2 + H(+) = L-methionyl-(R)-S-oxide-[F-actin] + NADP(+) + H2O</text>
        <dbReference type="Rhea" id="RHEA:51308"/>
        <dbReference type="Rhea" id="RHEA-COMP:12953"/>
        <dbReference type="Rhea" id="RHEA-COMP:12956"/>
        <dbReference type="ChEBI" id="CHEBI:15377"/>
        <dbReference type="ChEBI" id="CHEBI:15378"/>
        <dbReference type="ChEBI" id="CHEBI:15379"/>
        <dbReference type="ChEBI" id="CHEBI:16044"/>
        <dbReference type="ChEBI" id="CHEBI:45764"/>
        <dbReference type="ChEBI" id="CHEBI:57783"/>
        <dbReference type="ChEBI" id="CHEBI:58349"/>
        <dbReference type="EC" id="1.14.13.225"/>
    </reaction>
</comment>
<feature type="domain" description="LIM zinc-binding" evidence="21">
    <location>
        <begin position="990"/>
        <end position="1055"/>
    </location>
</feature>
<dbReference type="Gene3D" id="1.10.418.10">
    <property type="entry name" value="Calponin-like domain"/>
    <property type="match status" value="1"/>
</dbReference>
<evidence type="ECO:0000259" key="21">
    <source>
        <dbReference type="PROSITE" id="PS50023"/>
    </source>
</evidence>
<evidence type="ECO:0000256" key="11">
    <source>
        <dbReference type="ARBA" id="ARBA00023002"/>
    </source>
</evidence>
<dbReference type="Pfam" id="PF01494">
    <property type="entry name" value="FAD_binding_3"/>
    <property type="match status" value="1"/>
</dbReference>
<dbReference type="SUPFAM" id="SSF47576">
    <property type="entry name" value="Calponin-homology domain, CH-domain"/>
    <property type="match status" value="1"/>
</dbReference>
<dbReference type="EMBL" id="LJIG01000526">
    <property type="protein sequence ID" value="KRT86414.1"/>
    <property type="molecule type" value="Genomic_DNA"/>
</dbReference>
<gene>
    <name evidence="23" type="ORF">AMK59_2715</name>
</gene>
<feature type="region of interest" description="Disordered" evidence="18">
    <location>
        <begin position="1173"/>
        <end position="1276"/>
    </location>
</feature>
<dbReference type="PROSITE" id="PS51848">
    <property type="entry name" value="BMERB"/>
    <property type="match status" value="1"/>
</dbReference>
<dbReference type="Pfam" id="PF25413">
    <property type="entry name" value="Rossman_Mical"/>
    <property type="match status" value="1"/>
</dbReference>
<dbReference type="InterPro" id="IPR001715">
    <property type="entry name" value="CH_dom"/>
</dbReference>
<keyword evidence="19" id="KW-0812">Transmembrane</keyword>
<keyword evidence="8" id="KW-0274">FAD</keyword>
<feature type="compositionally biased region" description="Acidic residues" evidence="18">
    <location>
        <begin position="1199"/>
        <end position="1212"/>
    </location>
</feature>
<dbReference type="SMART" id="SM01203">
    <property type="entry name" value="DUF3585"/>
    <property type="match status" value="1"/>
</dbReference>
<evidence type="ECO:0000259" key="22">
    <source>
        <dbReference type="PROSITE" id="PS51848"/>
    </source>
</evidence>
<evidence type="ECO:0000256" key="8">
    <source>
        <dbReference type="ARBA" id="ARBA00022827"/>
    </source>
</evidence>
<name>A0A0T6BGP5_9SCAR</name>
<keyword evidence="17" id="KW-0175">Coiled coil</keyword>
<feature type="compositionally biased region" description="Basic and acidic residues" evidence="18">
    <location>
        <begin position="1633"/>
        <end position="1651"/>
    </location>
</feature>
<feature type="region of interest" description="Disordered" evidence="18">
    <location>
        <begin position="948"/>
        <end position="978"/>
    </location>
</feature>
<feature type="region of interest" description="Disordered" evidence="18">
    <location>
        <begin position="2420"/>
        <end position="2450"/>
    </location>
</feature>
<feature type="compositionally biased region" description="Basic residues" evidence="18">
    <location>
        <begin position="1"/>
        <end position="11"/>
    </location>
</feature>
<keyword evidence="7 16" id="KW-0479">Metal-binding</keyword>
<evidence type="ECO:0000256" key="5">
    <source>
        <dbReference type="ARBA" id="ARBA00022490"/>
    </source>
</evidence>
<feature type="region of interest" description="Disordered" evidence="18">
    <location>
        <begin position="678"/>
        <end position="754"/>
    </location>
</feature>